<evidence type="ECO:0000313" key="2">
    <source>
        <dbReference type="Proteomes" id="UP000826195"/>
    </source>
</evidence>
<dbReference type="AlphaFoldDB" id="A0AAV7I9D2"/>
<organism evidence="1 2">
    <name type="scientific">Cotesia glomerata</name>
    <name type="common">Lepidopteran parasitic wasp</name>
    <name type="synonym">Apanteles glomeratus</name>
    <dbReference type="NCBI Taxonomy" id="32391"/>
    <lineage>
        <taxon>Eukaryota</taxon>
        <taxon>Metazoa</taxon>
        <taxon>Ecdysozoa</taxon>
        <taxon>Arthropoda</taxon>
        <taxon>Hexapoda</taxon>
        <taxon>Insecta</taxon>
        <taxon>Pterygota</taxon>
        <taxon>Neoptera</taxon>
        <taxon>Endopterygota</taxon>
        <taxon>Hymenoptera</taxon>
        <taxon>Apocrita</taxon>
        <taxon>Ichneumonoidea</taxon>
        <taxon>Braconidae</taxon>
        <taxon>Microgastrinae</taxon>
        <taxon>Cotesia</taxon>
    </lineage>
</organism>
<name>A0AAV7I9D2_COTGL</name>
<reference evidence="1 2" key="1">
    <citation type="journal article" date="2021" name="J. Hered.">
        <title>A chromosome-level genome assembly of the parasitoid wasp, Cotesia glomerata (Hymenoptera: Braconidae).</title>
        <authorList>
            <person name="Pinto B.J."/>
            <person name="Weis J.J."/>
            <person name="Gamble T."/>
            <person name="Ode P.J."/>
            <person name="Paul R."/>
            <person name="Zaspel J.M."/>
        </authorList>
    </citation>
    <scope>NUCLEOTIDE SEQUENCE [LARGE SCALE GENOMIC DNA]</scope>
    <source>
        <strain evidence="1">CgM1</strain>
    </source>
</reference>
<dbReference type="Proteomes" id="UP000826195">
    <property type="component" value="Unassembled WGS sequence"/>
</dbReference>
<sequence length="170" mass="18525">MGTLTTQSLDGSRLSSCVTLLTCCYTKLHWRRSSLSTLNPSSRGYLINHPTKLTLRANDTPSSVDVMEIDQLGRRGGGMGRTRNLSFSRKSESDAIPGCLCPEGGEFYSGDAKGKRRGRRSSVKPLIMPKQYTVGAPVSVTLCPQMIPAGLAPSPIKIFQALIQLEFQTF</sequence>
<comment type="caution">
    <text evidence="1">The sequence shown here is derived from an EMBL/GenBank/DDBJ whole genome shotgun (WGS) entry which is preliminary data.</text>
</comment>
<proteinExistence type="predicted"/>
<accession>A0AAV7I9D2</accession>
<keyword evidence="2" id="KW-1185">Reference proteome</keyword>
<dbReference type="EMBL" id="JAHXZJ010002237">
    <property type="protein sequence ID" value="KAH0547325.1"/>
    <property type="molecule type" value="Genomic_DNA"/>
</dbReference>
<protein>
    <submittedName>
        <fullName evidence="1">Uncharacterized protein</fullName>
    </submittedName>
</protein>
<gene>
    <name evidence="1" type="ORF">KQX54_018685</name>
</gene>
<evidence type="ECO:0000313" key="1">
    <source>
        <dbReference type="EMBL" id="KAH0547325.1"/>
    </source>
</evidence>